<evidence type="ECO:0000256" key="1">
    <source>
        <dbReference type="ARBA" id="ARBA00022723"/>
    </source>
</evidence>
<gene>
    <name evidence="10" type="ORF">EVG20_g412</name>
</gene>
<dbReference type="PROSITE" id="PS50048">
    <property type="entry name" value="ZN2_CY6_FUNGAL_2"/>
    <property type="match status" value="1"/>
</dbReference>
<dbReference type="Gene3D" id="4.10.240.10">
    <property type="entry name" value="Zn(2)-C6 fungal-type DNA-binding domain"/>
    <property type="match status" value="1"/>
</dbReference>
<dbReference type="InterPro" id="IPR036236">
    <property type="entry name" value="Znf_C2H2_sf"/>
</dbReference>
<accession>A0A4Y9ZFP1</accession>
<dbReference type="InterPro" id="IPR013087">
    <property type="entry name" value="Znf_C2H2_type"/>
</dbReference>
<dbReference type="SMART" id="SM00066">
    <property type="entry name" value="GAL4"/>
    <property type="match status" value="1"/>
</dbReference>
<feature type="region of interest" description="Disordered" evidence="7">
    <location>
        <begin position="337"/>
        <end position="379"/>
    </location>
</feature>
<feature type="region of interest" description="Disordered" evidence="7">
    <location>
        <begin position="764"/>
        <end position="798"/>
    </location>
</feature>
<dbReference type="Pfam" id="PF00172">
    <property type="entry name" value="Zn_clus"/>
    <property type="match status" value="1"/>
</dbReference>
<organism evidence="10 11">
    <name type="scientific">Dentipellis fragilis</name>
    <dbReference type="NCBI Taxonomy" id="205917"/>
    <lineage>
        <taxon>Eukaryota</taxon>
        <taxon>Fungi</taxon>
        <taxon>Dikarya</taxon>
        <taxon>Basidiomycota</taxon>
        <taxon>Agaricomycotina</taxon>
        <taxon>Agaricomycetes</taxon>
        <taxon>Russulales</taxon>
        <taxon>Hericiaceae</taxon>
        <taxon>Dentipellis</taxon>
    </lineage>
</organism>
<evidence type="ECO:0000256" key="5">
    <source>
        <dbReference type="ARBA" id="ARBA00023242"/>
    </source>
</evidence>
<comment type="caution">
    <text evidence="10">The sequence shown here is derived from an EMBL/GenBank/DDBJ whole genome shotgun (WGS) entry which is preliminary data.</text>
</comment>
<dbReference type="InterPro" id="IPR036864">
    <property type="entry name" value="Zn2-C6_fun-type_DNA-bd_sf"/>
</dbReference>
<dbReference type="PROSITE" id="PS50157">
    <property type="entry name" value="ZINC_FINGER_C2H2_2"/>
    <property type="match status" value="1"/>
</dbReference>
<dbReference type="PANTHER" id="PTHR47660">
    <property type="entry name" value="TRANSCRIPTION FACTOR WITH C2H2 AND ZN(2)-CYS(6) DNA BINDING DOMAIN (EUROFUNG)-RELATED-RELATED"/>
    <property type="match status" value="1"/>
</dbReference>
<dbReference type="InterPro" id="IPR001138">
    <property type="entry name" value="Zn2Cys6_DnaBD"/>
</dbReference>
<evidence type="ECO:0000256" key="3">
    <source>
        <dbReference type="ARBA" id="ARBA00023015"/>
    </source>
</evidence>
<dbReference type="PROSITE" id="PS00028">
    <property type="entry name" value="ZINC_FINGER_C2H2_1"/>
    <property type="match status" value="1"/>
</dbReference>
<dbReference type="AlphaFoldDB" id="A0A4Y9ZFP1"/>
<dbReference type="PROSITE" id="PS00463">
    <property type="entry name" value="ZN2_CY6_FUNGAL_1"/>
    <property type="match status" value="1"/>
</dbReference>
<keyword evidence="5" id="KW-0539">Nucleus</keyword>
<protein>
    <recommendedName>
        <fullName evidence="12">Zn(2)-C6 fungal-type domain-containing protein</fullName>
    </recommendedName>
</protein>
<feature type="compositionally biased region" description="Polar residues" evidence="7">
    <location>
        <begin position="353"/>
        <end position="373"/>
    </location>
</feature>
<reference evidence="10 11" key="1">
    <citation type="submission" date="2019-02" db="EMBL/GenBank/DDBJ databases">
        <title>Genome sequencing of the rare red list fungi Dentipellis fragilis.</title>
        <authorList>
            <person name="Buettner E."/>
            <person name="Kellner H."/>
        </authorList>
    </citation>
    <scope>NUCLEOTIDE SEQUENCE [LARGE SCALE GENOMIC DNA]</scope>
    <source>
        <strain evidence="10 11">DSM 105465</strain>
    </source>
</reference>
<feature type="region of interest" description="Disordered" evidence="7">
    <location>
        <begin position="150"/>
        <end position="221"/>
    </location>
</feature>
<evidence type="ECO:0000256" key="2">
    <source>
        <dbReference type="ARBA" id="ARBA00022833"/>
    </source>
</evidence>
<evidence type="ECO:0000259" key="8">
    <source>
        <dbReference type="PROSITE" id="PS50048"/>
    </source>
</evidence>
<feature type="compositionally biased region" description="Basic and acidic residues" evidence="7">
    <location>
        <begin position="764"/>
        <end position="779"/>
    </location>
</feature>
<evidence type="ECO:0008006" key="12">
    <source>
        <dbReference type="Google" id="ProtNLM"/>
    </source>
</evidence>
<dbReference type="GO" id="GO:0003677">
    <property type="term" value="F:DNA binding"/>
    <property type="evidence" value="ECO:0007669"/>
    <property type="project" value="InterPro"/>
</dbReference>
<keyword evidence="6" id="KW-0863">Zinc-finger</keyword>
<feature type="region of interest" description="Disordered" evidence="7">
    <location>
        <begin position="649"/>
        <end position="672"/>
    </location>
</feature>
<dbReference type="GO" id="GO:0000981">
    <property type="term" value="F:DNA-binding transcription factor activity, RNA polymerase II-specific"/>
    <property type="evidence" value="ECO:0007669"/>
    <property type="project" value="InterPro"/>
</dbReference>
<dbReference type="SMART" id="SM00355">
    <property type="entry name" value="ZnF_C2H2"/>
    <property type="match status" value="2"/>
</dbReference>
<dbReference type="InterPro" id="IPR007219">
    <property type="entry name" value="XnlR_reg_dom"/>
</dbReference>
<dbReference type="STRING" id="205917.A0A4Y9ZFP1"/>
<dbReference type="EMBL" id="SEOQ01000010">
    <property type="protein sequence ID" value="TFY72588.1"/>
    <property type="molecule type" value="Genomic_DNA"/>
</dbReference>
<feature type="domain" description="C2H2-type" evidence="9">
    <location>
        <begin position="47"/>
        <end position="74"/>
    </location>
</feature>
<keyword evidence="1" id="KW-0479">Metal-binding</keyword>
<feature type="compositionally biased region" description="Low complexity" evidence="7">
    <location>
        <begin position="14"/>
        <end position="24"/>
    </location>
</feature>
<keyword evidence="2" id="KW-0862">Zinc</keyword>
<evidence type="ECO:0000256" key="7">
    <source>
        <dbReference type="SAM" id="MobiDB-lite"/>
    </source>
</evidence>
<dbReference type="CDD" id="cd00067">
    <property type="entry name" value="GAL4"/>
    <property type="match status" value="1"/>
</dbReference>
<dbReference type="PANTHER" id="PTHR47660:SF2">
    <property type="entry name" value="TRANSCRIPTION FACTOR WITH C2H2 AND ZN(2)-CYS(6) DNA BINDING DOMAIN (EUROFUNG)"/>
    <property type="match status" value="1"/>
</dbReference>
<dbReference type="CDD" id="cd12148">
    <property type="entry name" value="fungal_TF_MHR"/>
    <property type="match status" value="1"/>
</dbReference>
<evidence type="ECO:0000313" key="10">
    <source>
        <dbReference type="EMBL" id="TFY72588.1"/>
    </source>
</evidence>
<dbReference type="GO" id="GO:0008270">
    <property type="term" value="F:zinc ion binding"/>
    <property type="evidence" value="ECO:0007669"/>
    <property type="project" value="UniProtKB-KW"/>
</dbReference>
<dbReference type="Pfam" id="PF04082">
    <property type="entry name" value="Fungal_trans"/>
    <property type="match status" value="1"/>
</dbReference>
<feature type="region of interest" description="Disordered" evidence="7">
    <location>
        <begin position="1"/>
        <end position="42"/>
    </location>
</feature>
<dbReference type="Gene3D" id="3.30.160.60">
    <property type="entry name" value="Classic Zinc Finger"/>
    <property type="match status" value="2"/>
</dbReference>
<dbReference type="SUPFAM" id="SSF57701">
    <property type="entry name" value="Zn2/Cys6 DNA-binding domain"/>
    <property type="match status" value="1"/>
</dbReference>
<feature type="compositionally biased region" description="Basic residues" evidence="7">
    <location>
        <begin position="780"/>
        <end position="790"/>
    </location>
</feature>
<name>A0A4Y9ZFP1_9AGAM</name>
<sequence>MTSFAPHLCDSYQSSSSMPMSVSPKQDDLSSRMRCHKGNKPSLPQTKHCPLCPAKFTRTTHLNRHLRTHSNERLHRCDTCLSEFTRSDLLTRHKRSCGDLLNQNKSRRKSCQACAESKVKCDLKEPCTKCISRGRECIFINDPKASRDKKAAAAARKRANSLRAKSVASDASPITSPGAASPANSSEGNLPSASAISNAEVEASTSRLQHTSQSSTFDLSSEMRPALDSIDTAAFPELSACTTSSSPSMSPRSDAFDFPADLSFGMGSRMDALGDSLAKVMPADVMDPFTGRPLPLPDMNAANMANFFWGDMQPAAGETSLSSLSIDLIDAQPFMASTSPTYPPQHSGAPPLSTASIPVSHSCAQHGSSTPVTASVPDEPPETELQHYLYLFFSAFSHHLSILHAPTWTPEGKPPVLIRAMQACGALFVRTRIASAFVSNTLTNIREILIHEVAKNPSDSEQQAYLILACLLLQVIGLFHQPTDQAATSNIYHGMVIMMIRRCGLIQKCSNWTPPSLSDPASIDAAWRDWSRQETIKRALMLAYLHDTCHCVFFSLPPSFFESEVDLCLPTEDALWNAKSAQEWFETLQRPAPYGSTSARLRGYSMQHAISNLSDSRVSSVSLAVSPFSHFILIHAILRSIYTIGLEMPTSRPPSPRPEATSPMSANSPDGGRMDGQILALQAVLQKWLHSWLNAPDASSSLKGPESFMQNALPYFWLAQVSLLAFQQGVPPIGCPRSCTPEARHRVLRQWLHHIRDFLRQGRAGARDALGRPHEDGRGQQRRRRRRAPSRRPVVSVF</sequence>
<dbReference type="SUPFAM" id="SSF57667">
    <property type="entry name" value="beta-beta-alpha zinc fingers"/>
    <property type="match status" value="1"/>
</dbReference>
<feature type="domain" description="Zn(2)-C6 fungal-type" evidence="8">
    <location>
        <begin position="110"/>
        <end position="139"/>
    </location>
</feature>
<evidence type="ECO:0000256" key="6">
    <source>
        <dbReference type="PROSITE-ProRule" id="PRU00042"/>
    </source>
</evidence>
<evidence type="ECO:0000256" key="4">
    <source>
        <dbReference type="ARBA" id="ARBA00023163"/>
    </source>
</evidence>
<dbReference type="OrthoDB" id="1405595at2759"/>
<keyword evidence="3" id="KW-0805">Transcription regulation</keyword>
<proteinExistence type="predicted"/>
<keyword evidence="11" id="KW-1185">Reference proteome</keyword>
<evidence type="ECO:0000313" key="11">
    <source>
        <dbReference type="Proteomes" id="UP000298327"/>
    </source>
</evidence>
<evidence type="ECO:0000259" key="9">
    <source>
        <dbReference type="PROSITE" id="PS50157"/>
    </source>
</evidence>
<dbReference type="Proteomes" id="UP000298327">
    <property type="component" value="Unassembled WGS sequence"/>
</dbReference>
<dbReference type="GO" id="GO:0006351">
    <property type="term" value="P:DNA-templated transcription"/>
    <property type="evidence" value="ECO:0007669"/>
    <property type="project" value="InterPro"/>
</dbReference>
<feature type="compositionally biased region" description="Polar residues" evidence="7">
    <location>
        <begin position="182"/>
        <end position="219"/>
    </location>
</feature>
<keyword evidence="4" id="KW-0804">Transcription</keyword>